<reference evidence="2 3" key="1">
    <citation type="submission" date="2018-11" db="EMBL/GenBank/DDBJ databases">
        <authorList>
            <consortium name="Pathogen Informatics"/>
        </authorList>
    </citation>
    <scope>NUCLEOTIDE SEQUENCE [LARGE SCALE GENOMIC DNA]</scope>
</reference>
<proteinExistence type="predicted"/>
<keyword evidence="3" id="KW-1185">Reference proteome</keyword>
<feature type="compositionally biased region" description="Low complexity" evidence="1">
    <location>
        <begin position="66"/>
        <end position="76"/>
    </location>
</feature>
<name>A0A3P7N6F2_DIBLA</name>
<evidence type="ECO:0000313" key="2">
    <source>
        <dbReference type="EMBL" id="VDN32333.1"/>
    </source>
</evidence>
<accession>A0A3P7N6F2</accession>
<dbReference type="Proteomes" id="UP000281553">
    <property type="component" value="Unassembled WGS sequence"/>
</dbReference>
<evidence type="ECO:0000256" key="1">
    <source>
        <dbReference type="SAM" id="MobiDB-lite"/>
    </source>
</evidence>
<feature type="region of interest" description="Disordered" evidence="1">
    <location>
        <begin position="55"/>
        <end position="76"/>
    </location>
</feature>
<protein>
    <submittedName>
        <fullName evidence="2">Uncharacterized protein</fullName>
    </submittedName>
</protein>
<dbReference type="AlphaFoldDB" id="A0A3P7N6F2"/>
<sequence length="76" mass="8191">MGEQSEPPDEGTRQLDAECLHMSIPPESPLESTDLPSTQELLDNALRQTISLSSSFGNVEEEEEAAAAVSEEVTDT</sequence>
<evidence type="ECO:0000313" key="3">
    <source>
        <dbReference type="Proteomes" id="UP000281553"/>
    </source>
</evidence>
<gene>
    <name evidence="2" type="ORF">DILT_LOCUS15959</name>
</gene>
<feature type="compositionally biased region" description="Basic and acidic residues" evidence="1">
    <location>
        <begin position="10"/>
        <end position="19"/>
    </location>
</feature>
<feature type="region of interest" description="Disordered" evidence="1">
    <location>
        <begin position="1"/>
        <end position="36"/>
    </location>
</feature>
<dbReference type="EMBL" id="UYRU01081998">
    <property type="protein sequence ID" value="VDN32333.1"/>
    <property type="molecule type" value="Genomic_DNA"/>
</dbReference>
<organism evidence="2 3">
    <name type="scientific">Dibothriocephalus latus</name>
    <name type="common">Fish tapeworm</name>
    <name type="synonym">Diphyllobothrium latum</name>
    <dbReference type="NCBI Taxonomy" id="60516"/>
    <lineage>
        <taxon>Eukaryota</taxon>
        <taxon>Metazoa</taxon>
        <taxon>Spiralia</taxon>
        <taxon>Lophotrochozoa</taxon>
        <taxon>Platyhelminthes</taxon>
        <taxon>Cestoda</taxon>
        <taxon>Eucestoda</taxon>
        <taxon>Diphyllobothriidea</taxon>
        <taxon>Diphyllobothriidae</taxon>
        <taxon>Dibothriocephalus</taxon>
    </lineage>
</organism>